<keyword evidence="3" id="KW-1185">Reference proteome</keyword>
<feature type="region of interest" description="Disordered" evidence="1">
    <location>
        <begin position="288"/>
        <end position="325"/>
    </location>
</feature>
<dbReference type="EMBL" id="OX459959">
    <property type="protein sequence ID" value="CAI9164641.1"/>
    <property type="molecule type" value="Genomic_DNA"/>
</dbReference>
<feature type="compositionally biased region" description="Basic and acidic residues" evidence="1">
    <location>
        <begin position="220"/>
        <end position="229"/>
    </location>
</feature>
<proteinExistence type="predicted"/>
<protein>
    <submittedName>
        <fullName evidence="2">Uncharacterized protein</fullName>
    </submittedName>
</protein>
<accession>A0ABN8YXL4</accession>
<dbReference type="Proteomes" id="UP001176941">
    <property type="component" value="Chromosome 23"/>
</dbReference>
<feature type="compositionally biased region" description="Basic and acidic residues" evidence="1">
    <location>
        <begin position="1"/>
        <end position="11"/>
    </location>
</feature>
<evidence type="ECO:0000313" key="3">
    <source>
        <dbReference type="Proteomes" id="UP001176941"/>
    </source>
</evidence>
<evidence type="ECO:0000256" key="1">
    <source>
        <dbReference type="SAM" id="MobiDB-lite"/>
    </source>
</evidence>
<reference evidence="2" key="1">
    <citation type="submission" date="2023-04" db="EMBL/GenBank/DDBJ databases">
        <authorList>
            <consortium name="ELIXIR-Norway"/>
        </authorList>
    </citation>
    <scope>NUCLEOTIDE SEQUENCE [LARGE SCALE GENOMIC DNA]</scope>
</reference>
<organism evidence="2 3">
    <name type="scientific">Rangifer tarandus platyrhynchus</name>
    <name type="common">Svalbard reindeer</name>
    <dbReference type="NCBI Taxonomy" id="3082113"/>
    <lineage>
        <taxon>Eukaryota</taxon>
        <taxon>Metazoa</taxon>
        <taxon>Chordata</taxon>
        <taxon>Craniata</taxon>
        <taxon>Vertebrata</taxon>
        <taxon>Euteleostomi</taxon>
        <taxon>Mammalia</taxon>
        <taxon>Eutheria</taxon>
        <taxon>Laurasiatheria</taxon>
        <taxon>Artiodactyla</taxon>
        <taxon>Ruminantia</taxon>
        <taxon>Pecora</taxon>
        <taxon>Cervidae</taxon>
        <taxon>Odocoileinae</taxon>
        <taxon>Rangifer</taxon>
    </lineage>
</organism>
<feature type="region of interest" description="Disordered" evidence="1">
    <location>
        <begin position="201"/>
        <end position="273"/>
    </location>
</feature>
<feature type="compositionally biased region" description="Low complexity" evidence="1">
    <location>
        <begin position="41"/>
        <end position="52"/>
    </location>
</feature>
<evidence type="ECO:0000313" key="2">
    <source>
        <dbReference type="EMBL" id="CAI9164641.1"/>
    </source>
</evidence>
<feature type="compositionally biased region" description="Basic and acidic residues" evidence="1">
    <location>
        <begin position="76"/>
        <end position="94"/>
    </location>
</feature>
<name>A0ABN8YXL4_RANTA</name>
<sequence>MDRGSTRERARATSTLGAENRPAPLASSARLGGRGRGAGPRGAPTRARAGRGVSATTPQRAGEGTDLRIGCAADAEGWRRDGRRSCGAGRDDVLRSPGLSETEGSCARRTRALTPGVRRGAAPGSRCGSRTARTGAIPARGKQGARPPTTAEPLSVYPSPQVPNRESLRIPGDSGQAAPGRASLTPCLAFSLLDLEPRAGARAAAPAHRTSQRPGLRPAGKRDGIREGKALTWVTGSVPLRPLPEPVRRSPAQPSSKKKSREGQRGGAAQGSLRSGFFLRILPRLISGSVAGKGSRRPEGAARPGPSRGGGGTSNLPPAARAGRL</sequence>
<feature type="region of interest" description="Disordered" evidence="1">
    <location>
        <begin position="1"/>
        <end position="180"/>
    </location>
</feature>
<gene>
    <name evidence="2" type="ORF">MRATA1EN1_LOCUS13603</name>
</gene>